<proteinExistence type="inferred from homology"/>
<evidence type="ECO:0000256" key="1">
    <source>
        <dbReference type="ARBA" id="ARBA00006068"/>
    </source>
</evidence>
<dbReference type="InterPro" id="IPR004474">
    <property type="entry name" value="LytR_CpsA_psr"/>
</dbReference>
<dbReference type="PANTHER" id="PTHR33392:SF6">
    <property type="entry name" value="POLYISOPRENYL-TEICHOIC ACID--PEPTIDOGLYCAN TEICHOIC ACID TRANSFERASE TAGU"/>
    <property type="match status" value="1"/>
</dbReference>
<dbReference type="EMBL" id="JBHSMH010000101">
    <property type="protein sequence ID" value="MFC5471492.1"/>
    <property type="molecule type" value="Genomic_DNA"/>
</dbReference>
<dbReference type="Pfam" id="PF03816">
    <property type="entry name" value="LytR_cpsA_psr"/>
    <property type="match status" value="1"/>
</dbReference>
<dbReference type="PANTHER" id="PTHR33392">
    <property type="entry name" value="POLYISOPRENYL-TEICHOIC ACID--PEPTIDOGLYCAN TEICHOIC ACID TRANSFERASE TAGU"/>
    <property type="match status" value="1"/>
</dbReference>
<comment type="similarity">
    <text evidence="1">Belongs to the LytR/CpsA/Psr (LCP) family.</text>
</comment>
<feature type="region of interest" description="Disordered" evidence="2">
    <location>
        <begin position="81"/>
        <end position="101"/>
    </location>
</feature>
<dbReference type="NCBIfam" id="TIGR00350">
    <property type="entry name" value="lytR_cpsA_psr"/>
    <property type="match status" value="1"/>
</dbReference>
<dbReference type="Proteomes" id="UP001596105">
    <property type="component" value="Unassembled WGS sequence"/>
</dbReference>
<keyword evidence="3" id="KW-0472">Membrane</keyword>
<feature type="compositionally biased region" description="Polar residues" evidence="2">
    <location>
        <begin position="85"/>
        <end position="95"/>
    </location>
</feature>
<organism evidence="5 6">
    <name type="scientific">Cohnella suwonensis</name>
    <dbReference type="NCBI Taxonomy" id="696072"/>
    <lineage>
        <taxon>Bacteria</taxon>
        <taxon>Bacillati</taxon>
        <taxon>Bacillota</taxon>
        <taxon>Bacilli</taxon>
        <taxon>Bacillales</taxon>
        <taxon>Paenibacillaceae</taxon>
        <taxon>Cohnella</taxon>
    </lineage>
</organism>
<feature type="region of interest" description="Disordered" evidence="2">
    <location>
        <begin position="1"/>
        <end position="36"/>
    </location>
</feature>
<reference evidence="6" key="1">
    <citation type="journal article" date="2019" name="Int. J. Syst. Evol. Microbiol.">
        <title>The Global Catalogue of Microorganisms (GCM) 10K type strain sequencing project: providing services to taxonomists for standard genome sequencing and annotation.</title>
        <authorList>
            <consortium name="The Broad Institute Genomics Platform"/>
            <consortium name="The Broad Institute Genome Sequencing Center for Infectious Disease"/>
            <person name="Wu L."/>
            <person name="Ma J."/>
        </authorList>
    </citation>
    <scope>NUCLEOTIDE SEQUENCE [LARGE SCALE GENOMIC DNA]</scope>
    <source>
        <strain evidence="6">CCUG 57113</strain>
    </source>
</reference>
<evidence type="ECO:0000256" key="2">
    <source>
        <dbReference type="SAM" id="MobiDB-lite"/>
    </source>
</evidence>
<evidence type="ECO:0000256" key="3">
    <source>
        <dbReference type="SAM" id="Phobius"/>
    </source>
</evidence>
<dbReference type="Gene3D" id="3.40.630.190">
    <property type="entry name" value="LCP protein"/>
    <property type="match status" value="1"/>
</dbReference>
<keyword evidence="3" id="KW-1133">Transmembrane helix</keyword>
<feature type="transmembrane region" description="Helical" evidence="3">
    <location>
        <begin position="45"/>
        <end position="66"/>
    </location>
</feature>
<keyword evidence="6" id="KW-1185">Reference proteome</keyword>
<keyword evidence="3" id="KW-0812">Transmembrane</keyword>
<sequence>MDQLPNPPSDGNLSPEQPVSPLATPEGTTATRISRQPRRKNVRRILLYSALGLVLVLGSVAGYYAYSFYSFANKIYDDPRDRAQPSPSATSNGNAPSVIPVAQPPEWVGDERINILLLGGDSRGVNSSSLPRSDSMALVSIDPVAKTAKMFSLLRDTYVVIPGHGQNRLNAAITLGGKLDGPLLAMDTVHFMTGLPVHFYVYTDFEGFISLIDELGGIDFEVDKSMKHTDNADDPRYNIKLEKGLQHLDGVTALQYVRFRSDAMSDFARSERQRQFLFAIADKLQSTTSLLKLPQVLDGIAPYIKTNIPPGDLLKLARLGMKLDTSQLHGVQIPQNGAFKNALVESMDVLVPDVEKIQSYIQEQLQPPTATNPM</sequence>
<accession>A0ABW0M2Y1</accession>
<name>A0ABW0M2Y1_9BACL</name>
<evidence type="ECO:0000313" key="5">
    <source>
        <dbReference type="EMBL" id="MFC5471492.1"/>
    </source>
</evidence>
<feature type="domain" description="Cell envelope-related transcriptional attenuator" evidence="4">
    <location>
        <begin position="132"/>
        <end position="285"/>
    </location>
</feature>
<evidence type="ECO:0000259" key="4">
    <source>
        <dbReference type="Pfam" id="PF03816"/>
    </source>
</evidence>
<gene>
    <name evidence="5" type="ORF">ACFPPD_22715</name>
</gene>
<comment type="caution">
    <text evidence="5">The sequence shown here is derived from an EMBL/GenBank/DDBJ whole genome shotgun (WGS) entry which is preliminary data.</text>
</comment>
<dbReference type="InterPro" id="IPR050922">
    <property type="entry name" value="LytR/CpsA/Psr_CW_biosynth"/>
</dbReference>
<dbReference type="RefSeq" id="WP_209745745.1">
    <property type="nucleotide sequence ID" value="NZ_JBHSMH010000101.1"/>
</dbReference>
<protein>
    <submittedName>
        <fullName evidence="5">LCP family protein</fullName>
    </submittedName>
</protein>
<evidence type="ECO:0000313" key="6">
    <source>
        <dbReference type="Proteomes" id="UP001596105"/>
    </source>
</evidence>